<name>A0A8S1SAZ8_PAROT</name>
<reference evidence="1" key="1">
    <citation type="submission" date="2021-01" db="EMBL/GenBank/DDBJ databases">
        <authorList>
            <consortium name="Genoscope - CEA"/>
            <person name="William W."/>
        </authorList>
    </citation>
    <scope>NUCLEOTIDE SEQUENCE</scope>
</reference>
<keyword evidence="2" id="KW-1185">Reference proteome</keyword>
<dbReference type="AlphaFoldDB" id="A0A8S1SAZ8"/>
<evidence type="ECO:0000313" key="1">
    <source>
        <dbReference type="EMBL" id="CAD8137145.1"/>
    </source>
</evidence>
<protein>
    <submittedName>
        <fullName evidence="1">Uncharacterized protein</fullName>
    </submittedName>
</protein>
<dbReference type="OMA" id="VKSKFIF"/>
<dbReference type="Proteomes" id="UP000683925">
    <property type="component" value="Unassembled WGS sequence"/>
</dbReference>
<comment type="caution">
    <text evidence="1">The sequence shown here is derived from an EMBL/GenBank/DDBJ whole genome shotgun (WGS) entry which is preliminary data.</text>
</comment>
<accession>A0A8S1SAZ8</accession>
<evidence type="ECO:0000313" key="2">
    <source>
        <dbReference type="Proteomes" id="UP000683925"/>
    </source>
</evidence>
<dbReference type="EMBL" id="CAJJDP010000007">
    <property type="protein sequence ID" value="CAD8137145.1"/>
    <property type="molecule type" value="Genomic_DNA"/>
</dbReference>
<gene>
    <name evidence="1" type="ORF">POCTA_138.1.T0080212</name>
</gene>
<proteinExistence type="predicted"/>
<sequence>MKESISAYLKTEPDSLKDHLPSKFRQNIIFSNQRIVNGKKVTYLNIKKQSPQNQKDAWKQIFGNFLHDINLKQKKKGFSSEAKEHLQDPLVNEISILLPRTNKQFKLVFYKYLEGEQSIQQLMEVINFPHVHAKQVEDSKSLQRKLSIVQKIKKFKNHGYTKTNDSTPLLDINSSTRQLKAHQIRMVDQRRFTEAGKLLDIFKTKINKKIQVLKDFFQQRVLVKSKFIFQFEKIFKQRTKRRRYQKYSFYQDFL</sequence>
<dbReference type="OrthoDB" id="10454448at2759"/>
<organism evidence="1 2">
    <name type="scientific">Paramecium octaurelia</name>
    <dbReference type="NCBI Taxonomy" id="43137"/>
    <lineage>
        <taxon>Eukaryota</taxon>
        <taxon>Sar</taxon>
        <taxon>Alveolata</taxon>
        <taxon>Ciliophora</taxon>
        <taxon>Intramacronucleata</taxon>
        <taxon>Oligohymenophorea</taxon>
        <taxon>Peniculida</taxon>
        <taxon>Parameciidae</taxon>
        <taxon>Paramecium</taxon>
    </lineage>
</organism>